<evidence type="ECO:0000313" key="2">
    <source>
        <dbReference type="Proteomes" id="UP000602647"/>
    </source>
</evidence>
<name>A0A923NJK9_9FIRM</name>
<keyword evidence="2" id="KW-1185">Reference proteome</keyword>
<dbReference type="Gene3D" id="3.40.630.10">
    <property type="entry name" value="Zn peptidases"/>
    <property type="match status" value="1"/>
</dbReference>
<reference evidence="1" key="1">
    <citation type="submission" date="2020-08" db="EMBL/GenBank/DDBJ databases">
        <title>Genome public.</title>
        <authorList>
            <person name="Liu C."/>
            <person name="Sun Q."/>
        </authorList>
    </citation>
    <scope>NUCLEOTIDE SEQUENCE</scope>
    <source>
        <strain evidence="1">BX12</strain>
    </source>
</reference>
<evidence type="ECO:0000313" key="1">
    <source>
        <dbReference type="EMBL" id="MBC6680268.1"/>
    </source>
</evidence>
<dbReference type="AlphaFoldDB" id="A0A923NJK9"/>
<dbReference type="EMBL" id="JACRYT010000011">
    <property type="protein sequence ID" value="MBC6680268.1"/>
    <property type="molecule type" value="Genomic_DNA"/>
</dbReference>
<accession>A0A923NJK9</accession>
<comment type="caution">
    <text evidence="1">The sequence shown here is derived from an EMBL/GenBank/DDBJ whole genome shotgun (WGS) entry which is preliminary data.</text>
</comment>
<dbReference type="RefSeq" id="WP_187303367.1">
    <property type="nucleotide sequence ID" value="NZ_JACRYT010000011.1"/>
</dbReference>
<evidence type="ECO:0008006" key="3">
    <source>
        <dbReference type="Google" id="ProtNLM"/>
    </source>
</evidence>
<proteinExistence type="predicted"/>
<dbReference type="SUPFAM" id="SSF53187">
    <property type="entry name" value="Zn-dependent exopeptidases"/>
    <property type="match status" value="1"/>
</dbReference>
<gene>
    <name evidence="1" type="ORF">H9L42_10520</name>
</gene>
<sequence length="119" mass="13286">MIRMIEGTGNTGQQILLAGHYDKYFYGFQDDSLAVAIVSGVAKVMKDSGYPIMKGWTKIYNTTHSIANPCGDNYHGKADSKYTEAIAAYNAEVERLNPILKQQIERETAALEIMTEMMK</sequence>
<protein>
    <recommendedName>
        <fullName evidence="3">Peptidase M28 domain-containing protein</fullName>
    </recommendedName>
</protein>
<dbReference type="Proteomes" id="UP000602647">
    <property type="component" value="Unassembled WGS sequence"/>
</dbReference>
<organism evidence="1 2">
    <name type="scientific">Zhenpiania hominis</name>
    <dbReference type="NCBI Taxonomy" id="2763644"/>
    <lineage>
        <taxon>Bacteria</taxon>
        <taxon>Bacillati</taxon>
        <taxon>Bacillota</taxon>
        <taxon>Clostridia</taxon>
        <taxon>Peptostreptococcales</taxon>
        <taxon>Anaerovoracaceae</taxon>
        <taxon>Zhenpiania</taxon>
    </lineage>
</organism>